<gene>
    <name evidence="5" type="ORF">ACFQV2_11640</name>
</gene>
<dbReference type="Proteomes" id="UP001596512">
    <property type="component" value="Unassembled WGS sequence"/>
</dbReference>
<accession>A0ABW2TNJ0</accession>
<dbReference type="PROSITE" id="PS00138">
    <property type="entry name" value="SUBTILASE_SER"/>
    <property type="match status" value="1"/>
</dbReference>
<comment type="caution">
    <text evidence="5">The sequence shown here is derived from an EMBL/GenBank/DDBJ whole genome shotgun (WGS) entry which is preliminary data.</text>
</comment>
<keyword evidence="6" id="KW-1185">Reference proteome</keyword>
<evidence type="ECO:0000313" key="6">
    <source>
        <dbReference type="Proteomes" id="UP001596512"/>
    </source>
</evidence>
<dbReference type="InterPro" id="IPR023828">
    <property type="entry name" value="Peptidase_S8_Ser-AS"/>
</dbReference>
<organism evidence="5 6">
    <name type="scientific">Actinokineospora soli</name>
    <dbReference type="NCBI Taxonomy" id="1048753"/>
    <lineage>
        <taxon>Bacteria</taxon>
        <taxon>Bacillati</taxon>
        <taxon>Actinomycetota</taxon>
        <taxon>Actinomycetes</taxon>
        <taxon>Pseudonocardiales</taxon>
        <taxon>Pseudonocardiaceae</taxon>
        <taxon>Actinokineospora</taxon>
    </lineage>
</organism>
<dbReference type="Gene3D" id="3.40.50.200">
    <property type="entry name" value="Peptidase S8/S53 domain"/>
    <property type="match status" value="1"/>
</dbReference>
<keyword evidence="2" id="KW-0378">Hydrolase</keyword>
<evidence type="ECO:0000313" key="5">
    <source>
        <dbReference type="EMBL" id="MFC7614103.1"/>
    </source>
</evidence>
<evidence type="ECO:0000259" key="4">
    <source>
        <dbReference type="Pfam" id="PF00082"/>
    </source>
</evidence>
<evidence type="ECO:0000256" key="3">
    <source>
        <dbReference type="ARBA" id="ARBA00022825"/>
    </source>
</evidence>
<sequence length="69" mass="7221">MVAFRGMARWSGTSFSTPLVAGLIATHMSKTGEMDPRTAAKQVLATTRSITDPDGKAIEALGWGIGADL</sequence>
<dbReference type="InterPro" id="IPR036852">
    <property type="entry name" value="Peptidase_S8/S53_dom_sf"/>
</dbReference>
<dbReference type="InterPro" id="IPR000209">
    <property type="entry name" value="Peptidase_S8/S53_dom"/>
</dbReference>
<protein>
    <submittedName>
        <fullName evidence="5">S8 family serine peptidase</fullName>
    </submittedName>
</protein>
<evidence type="ECO:0000256" key="2">
    <source>
        <dbReference type="ARBA" id="ARBA00022801"/>
    </source>
</evidence>
<keyword evidence="1" id="KW-0645">Protease</keyword>
<proteinExistence type="predicted"/>
<dbReference type="EMBL" id="JBHTEY010000004">
    <property type="protein sequence ID" value="MFC7614103.1"/>
    <property type="molecule type" value="Genomic_DNA"/>
</dbReference>
<reference evidence="6" key="1">
    <citation type="journal article" date="2019" name="Int. J. Syst. Evol. Microbiol.">
        <title>The Global Catalogue of Microorganisms (GCM) 10K type strain sequencing project: providing services to taxonomists for standard genome sequencing and annotation.</title>
        <authorList>
            <consortium name="The Broad Institute Genomics Platform"/>
            <consortium name="The Broad Institute Genome Sequencing Center for Infectious Disease"/>
            <person name="Wu L."/>
            <person name="Ma J."/>
        </authorList>
    </citation>
    <scope>NUCLEOTIDE SEQUENCE [LARGE SCALE GENOMIC DNA]</scope>
    <source>
        <strain evidence="6">JCM 17695</strain>
    </source>
</reference>
<dbReference type="SUPFAM" id="SSF52743">
    <property type="entry name" value="Subtilisin-like"/>
    <property type="match status" value="1"/>
</dbReference>
<name>A0ABW2TNJ0_9PSEU</name>
<evidence type="ECO:0000256" key="1">
    <source>
        <dbReference type="ARBA" id="ARBA00022670"/>
    </source>
</evidence>
<feature type="domain" description="Peptidase S8/S53" evidence="4">
    <location>
        <begin position="6"/>
        <end position="64"/>
    </location>
</feature>
<keyword evidence="3" id="KW-0720">Serine protease</keyword>
<dbReference type="Pfam" id="PF00082">
    <property type="entry name" value="Peptidase_S8"/>
    <property type="match status" value="1"/>
</dbReference>